<keyword evidence="5" id="KW-1185">Reference proteome</keyword>
<dbReference type="OrthoDB" id="2043141at2"/>
<evidence type="ECO:0000259" key="3">
    <source>
        <dbReference type="Pfam" id="PF05065"/>
    </source>
</evidence>
<reference evidence="4 5" key="1">
    <citation type="submission" date="2018-02" db="EMBL/GenBank/DDBJ databases">
        <title>Jeotgalibacillus proteolyticum sp. nov. a protease producing bacterium isolated from ocean sediments of Laizhou Bay.</title>
        <authorList>
            <person name="Li Y."/>
        </authorList>
    </citation>
    <scope>NUCLEOTIDE SEQUENCE [LARGE SCALE GENOMIC DNA]</scope>
    <source>
        <strain evidence="4 5">22-7</strain>
    </source>
</reference>
<dbReference type="Proteomes" id="UP000239047">
    <property type="component" value="Unassembled WGS sequence"/>
</dbReference>
<feature type="compositionally biased region" description="Basic and acidic residues" evidence="2">
    <location>
        <begin position="63"/>
        <end position="75"/>
    </location>
</feature>
<evidence type="ECO:0000256" key="1">
    <source>
        <dbReference type="ARBA" id="ARBA00004328"/>
    </source>
</evidence>
<feature type="compositionally biased region" description="Acidic residues" evidence="2">
    <location>
        <begin position="76"/>
        <end position="85"/>
    </location>
</feature>
<feature type="compositionally biased region" description="Polar residues" evidence="2">
    <location>
        <begin position="102"/>
        <end position="114"/>
    </location>
</feature>
<feature type="region of interest" description="Disordered" evidence="2">
    <location>
        <begin position="41"/>
        <end position="118"/>
    </location>
</feature>
<name>A0A2S5GGB9_9BACL</name>
<proteinExistence type="predicted"/>
<comment type="subcellular location">
    <subcellularLocation>
        <location evidence="1">Virion</location>
    </subcellularLocation>
</comment>
<sequence length="484" mass="53555">MALKQLMLNKKIVQRKKLLEELRAKDEGFTTRSAELEAAIEEAESDEEVTTVEEEAATFESEQTDHENQKSKLEGEIQELEEELEELNKNAPKNKDDEKRSTAASVQKRTQSGEANGMKVNKGFFKGMERSAATNFVESKEVKQFLVDVREGNILSEKQMKKRSVEGAELGIPEIVLNLIRDNLHRYSKLINRVNLRRLKGKARQNIVGDIPEAIWTEACGKLNELDLKFHQIQMDGYKVGGFIPICNATLEDSDFDLANEILDALGQALGLGVDKALLYGTGVKMPVGIVTRLAETSKPNYWGQNEKEWVNLSTTNIGQVNDEDAKKFFAGLVRFSGRAKANYGNGTKFWAMNENTYTELQARMVEFNAAGAIVSSINGTMPVVGGEIEILPFMADGDIVGGYGSHYILVERSGSTFAVSEHVQFIEDNTVYKATSRYDGRPITGNGFVAMNITGQSPTTSVTFAPDESNEVAPEVDEEPEGA</sequence>
<dbReference type="InterPro" id="IPR024455">
    <property type="entry name" value="Phage_capsid"/>
</dbReference>
<gene>
    <name evidence="4" type="ORF">C4B60_00610</name>
</gene>
<feature type="domain" description="Phage capsid-like C-terminal" evidence="3">
    <location>
        <begin position="172"/>
        <end position="453"/>
    </location>
</feature>
<evidence type="ECO:0000313" key="5">
    <source>
        <dbReference type="Proteomes" id="UP000239047"/>
    </source>
</evidence>
<dbReference type="EMBL" id="PREZ01000001">
    <property type="protein sequence ID" value="PPA71913.1"/>
    <property type="molecule type" value="Genomic_DNA"/>
</dbReference>
<dbReference type="NCBIfam" id="TIGR01554">
    <property type="entry name" value="major_cap_HK97"/>
    <property type="match status" value="1"/>
</dbReference>
<organism evidence="4 5">
    <name type="scientific">Jeotgalibacillus proteolyticus</name>
    <dbReference type="NCBI Taxonomy" id="2082395"/>
    <lineage>
        <taxon>Bacteria</taxon>
        <taxon>Bacillati</taxon>
        <taxon>Bacillota</taxon>
        <taxon>Bacilli</taxon>
        <taxon>Bacillales</taxon>
        <taxon>Caryophanaceae</taxon>
        <taxon>Jeotgalibacillus</taxon>
    </lineage>
</organism>
<evidence type="ECO:0000256" key="2">
    <source>
        <dbReference type="SAM" id="MobiDB-lite"/>
    </source>
</evidence>
<dbReference type="RefSeq" id="WP_104055678.1">
    <property type="nucleotide sequence ID" value="NZ_PREZ01000001.1"/>
</dbReference>
<dbReference type="InterPro" id="IPR054612">
    <property type="entry name" value="Phage_capsid-like_C"/>
</dbReference>
<comment type="caution">
    <text evidence="4">The sequence shown here is derived from an EMBL/GenBank/DDBJ whole genome shotgun (WGS) entry which is preliminary data.</text>
</comment>
<protein>
    <submittedName>
        <fullName evidence="4">Phage major capsid protein</fullName>
    </submittedName>
</protein>
<evidence type="ECO:0000313" key="4">
    <source>
        <dbReference type="EMBL" id="PPA71913.1"/>
    </source>
</evidence>
<dbReference type="Pfam" id="PF05065">
    <property type="entry name" value="Phage_capsid"/>
    <property type="match status" value="1"/>
</dbReference>
<feature type="compositionally biased region" description="Acidic residues" evidence="2">
    <location>
        <begin position="469"/>
        <end position="484"/>
    </location>
</feature>
<feature type="compositionally biased region" description="Acidic residues" evidence="2">
    <location>
        <begin position="41"/>
        <end position="57"/>
    </location>
</feature>
<accession>A0A2S5GGB9</accession>
<dbReference type="SUPFAM" id="SSF56563">
    <property type="entry name" value="Major capsid protein gp5"/>
    <property type="match status" value="1"/>
</dbReference>
<dbReference type="AlphaFoldDB" id="A0A2S5GGB9"/>
<feature type="region of interest" description="Disordered" evidence="2">
    <location>
        <begin position="460"/>
        <end position="484"/>
    </location>
</feature>
<dbReference type="Gene3D" id="3.30.2400.10">
    <property type="entry name" value="Major capsid protein gp5"/>
    <property type="match status" value="1"/>
</dbReference>